<feature type="compositionally biased region" description="Polar residues" evidence="1">
    <location>
        <begin position="107"/>
        <end position="122"/>
    </location>
</feature>
<reference evidence="3 4" key="1">
    <citation type="journal article" date="2019" name="Int. J. Syst. Evol. Microbiol.">
        <title>The Global Catalogue of Microorganisms (GCM) 10K type strain sequencing project: providing services to taxonomists for standard genome sequencing and annotation.</title>
        <authorList>
            <consortium name="The Broad Institute Genomics Platform"/>
            <consortium name="The Broad Institute Genome Sequencing Center for Infectious Disease"/>
            <person name="Wu L."/>
            <person name="Ma J."/>
        </authorList>
    </citation>
    <scope>NUCLEOTIDE SEQUENCE [LARGE SCALE GENOMIC DNA]</scope>
    <source>
        <strain evidence="3 4">JCM 14718</strain>
    </source>
</reference>
<feature type="compositionally biased region" description="Polar residues" evidence="1">
    <location>
        <begin position="1"/>
        <end position="13"/>
    </location>
</feature>
<feature type="compositionally biased region" description="Low complexity" evidence="1">
    <location>
        <begin position="123"/>
        <end position="134"/>
    </location>
</feature>
<feature type="transmembrane region" description="Helical" evidence="2">
    <location>
        <begin position="181"/>
        <end position="205"/>
    </location>
</feature>
<evidence type="ECO:0000313" key="4">
    <source>
        <dbReference type="Proteomes" id="UP001500618"/>
    </source>
</evidence>
<keyword evidence="4" id="KW-1185">Reference proteome</keyword>
<feature type="compositionally biased region" description="Low complexity" evidence="1">
    <location>
        <begin position="225"/>
        <end position="236"/>
    </location>
</feature>
<dbReference type="Proteomes" id="UP001500618">
    <property type="component" value="Unassembled WGS sequence"/>
</dbReference>
<feature type="compositionally biased region" description="Polar residues" evidence="1">
    <location>
        <begin position="35"/>
        <end position="48"/>
    </location>
</feature>
<feature type="compositionally biased region" description="Low complexity" evidence="1">
    <location>
        <begin position="84"/>
        <end position="101"/>
    </location>
</feature>
<feature type="region of interest" description="Disordered" evidence="1">
    <location>
        <begin position="1"/>
        <end position="173"/>
    </location>
</feature>
<dbReference type="RefSeq" id="WP_163567686.1">
    <property type="nucleotide sequence ID" value="NZ_BAAANY010000007.1"/>
</dbReference>
<dbReference type="EMBL" id="BAAANY010000007">
    <property type="protein sequence ID" value="GAA1668509.1"/>
    <property type="molecule type" value="Genomic_DNA"/>
</dbReference>
<comment type="caution">
    <text evidence="3">The sequence shown here is derived from an EMBL/GenBank/DDBJ whole genome shotgun (WGS) entry which is preliminary data.</text>
</comment>
<evidence type="ECO:0000256" key="2">
    <source>
        <dbReference type="SAM" id="Phobius"/>
    </source>
</evidence>
<proteinExistence type="predicted"/>
<gene>
    <name evidence="3" type="ORF">GCM10009765_17350</name>
</gene>
<keyword evidence="2" id="KW-0812">Transmembrane</keyword>
<name>A0ABN2GBC5_9ACTN</name>
<keyword evidence="2" id="KW-1133">Transmembrane helix</keyword>
<evidence type="ECO:0000256" key="1">
    <source>
        <dbReference type="SAM" id="MobiDB-lite"/>
    </source>
</evidence>
<accession>A0ABN2GBC5</accession>
<sequence>MTYDPNASGQGQPYGSDPYNKDPYGGQQPTPPTTSWNSGQPQPGQDPTSGAPGYGTPAADPYGQPQQPPQADPYGQPQQPPQSDPYGQSQPPQDQYGQQPAAEPYGQPTTYGQQDPYGQQSAPPYGQQDPYGQPAASAYGQPSGVPYGQASSPPYGQASAPPYGQPGYGAPPPPPKSRGGLIITLSVVGVVLLLLLCGGGGFLIYKSTTASPKPNPTASGGPGPSQGSSPSPSAAATHGISTRAEDPRPVTVSELFGMDTVVQEGRSYTKLGAEASPTCTFATSGTATIAMAKSNCSQVLRATYTDSTRKYVATVGIANMLDEASASSVGQAIFADPNKGFWTPLKVAGGPAANFNNTAASVVICSNRNRGHYIGWSIVARADGATTNTTDPTASAMGQALLANITLILNLRQ</sequence>
<keyword evidence="2" id="KW-0472">Membrane</keyword>
<evidence type="ECO:0000313" key="3">
    <source>
        <dbReference type="EMBL" id="GAA1668509.1"/>
    </source>
</evidence>
<feature type="region of interest" description="Disordered" evidence="1">
    <location>
        <begin position="212"/>
        <end position="249"/>
    </location>
</feature>
<organism evidence="3 4">
    <name type="scientific">Fodinicola feengrottensis</name>
    <dbReference type="NCBI Taxonomy" id="435914"/>
    <lineage>
        <taxon>Bacteria</taxon>
        <taxon>Bacillati</taxon>
        <taxon>Actinomycetota</taxon>
        <taxon>Actinomycetes</taxon>
        <taxon>Mycobacteriales</taxon>
        <taxon>Fodinicola</taxon>
    </lineage>
</organism>
<protein>
    <submittedName>
        <fullName evidence="3">Uncharacterized protein</fullName>
    </submittedName>
</protein>